<evidence type="ECO:0000313" key="3">
    <source>
        <dbReference type="EMBL" id="TCP11046.1"/>
    </source>
</evidence>
<sequence length="417" mass="44790">MRPSLLPRARTARVIPAVQGGDAAPALLCCIALALSLGGVCAQAWTQTMPQVQHIDPTQLRPPTPRYSDNGQQRSASPATPQHIDPEQLKAPVLQQPGPSNLSQERALQKLRATANANAASPSRPPGDPPPREAAWLLGLLALHGRAMPADAADARRWFERAQLLGHPLAPAGLAWCLIDGCAAPPNPAAARPWIARLRSTDPGRALYLEWLVETKLAPLHMATTGTRDTTAAPPPWRELLVRAAQAGNAQALNELGLESVSAGRLPEALAQFRAAAQRSPAAAANAQLLASRLQAPTQSPPRSQNANEWFTQALRYHRGDGVPSNYAEALRLYQVAAANGSKPAQRMLERIYSRPAADGSVDIAWMQQLANLDVTREGAVLPTLSAPSPQLFVRDPTPLYDMIPPPWRAVQDGIRH</sequence>
<dbReference type="InterPro" id="IPR019734">
    <property type="entry name" value="TPR_rpt"/>
</dbReference>
<dbReference type="Proteomes" id="UP000295182">
    <property type="component" value="Unassembled WGS sequence"/>
</dbReference>
<proteinExistence type="predicted"/>
<dbReference type="InterPro" id="IPR050767">
    <property type="entry name" value="Sel1_AlgK"/>
</dbReference>
<dbReference type="EMBL" id="SLXH01000050">
    <property type="protein sequence ID" value="TCP11046.1"/>
    <property type="molecule type" value="Genomic_DNA"/>
</dbReference>
<dbReference type="PROSITE" id="PS50005">
    <property type="entry name" value="TPR"/>
    <property type="match status" value="1"/>
</dbReference>
<dbReference type="InterPro" id="IPR006597">
    <property type="entry name" value="Sel1-like"/>
</dbReference>
<dbReference type="PANTHER" id="PTHR11102">
    <property type="entry name" value="SEL-1-LIKE PROTEIN"/>
    <property type="match status" value="1"/>
</dbReference>
<feature type="repeat" description="TPR" evidence="1">
    <location>
        <begin position="250"/>
        <end position="283"/>
    </location>
</feature>
<dbReference type="SUPFAM" id="SSF81901">
    <property type="entry name" value="HCP-like"/>
    <property type="match status" value="1"/>
</dbReference>
<feature type="compositionally biased region" description="Low complexity" evidence="2">
    <location>
        <begin position="113"/>
        <end position="122"/>
    </location>
</feature>
<organism evidence="3 4">
    <name type="scientific">Simplicispira metamorpha</name>
    <dbReference type="NCBI Taxonomy" id="80881"/>
    <lineage>
        <taxon>Bacteria</taxon>
        <taxon>Pseudomonadati</taxon>
        <taxon>Pseudomonadota</taxon>
        <taxon>Betaproteobacteria</taxon>
        <taxon>Burkholderiales</taxon>
        <taxon>Comamonadaceae</taxon>
        <taxon>Simplicispira</taxon>
    </lineage>
</organism>
<reference evidence="3 4" key="1">
    <citation type="submission" date="2019-03" db="EMBL/GenBank/DDBJ databases">
        <title>Genomic Encyclopedia of Type Strains, Phase IV (KMG-IV): sequencing the most valuable type-strain genomes for metagenomic binning, comparative biology and taxonomic classification.</title>
        <authorList>
            <person name="Goeker M."/>
        </authorList>
    </citation>
    <scope>NUCLEOTIDE SEQUENCE [LARGE SCALE GENOMIC DNA]</scope>
    <source>
        <strain evidence="3 4">DSM 1837</strain>
    </source>
</reference>
<evidence type="ECO:0000313" key="4">
    <source>
        <dbReference type="Proteomes" id="UP000295182"/>
    </source>
</evidence>
<accession>A0A4R2MSN9</accession>
<gene>
    <name evidence="3" type="ORF">EV674_1506</name>
</gene>
<feature type="region of interest" description="Disordered" evidence="2">
    <location>
        <begin position="53"/>
        <end position="84"/>
    </location>
</feature>
<evidence type="ECO:0000256" key="1">
    <source>
        <dbReference type="PROSITE-ProRule" id="PRU00339"/>
    </source>
</evidence>
<dbReference type="AlphaFoldDB" id="A0A4R2MSN9"/>
<protein>
    <submittedName>
        <fullName evidence="3">TPR repeat protein</fullName>
    </submittedName>
</protein>
<comment type="caution">
    <text evidence="3">The sequence shown here is derived from an EMBL/GenBank/DDBJ whole genome shotgun (WGS) entry which is preliminary data.</text>
</comment>
<feature type="compositionally biased region" description="Polar residues" evidence="2">
    <location>
        <begin position="67"/>
        <end position="80"/>
    </location>
</feature>
<dbReference type="RefSeq" id="WP_241525043.1">
    <property type="nucleotide sequence ID" value="NZ_QXNC01000058.1"/>
</dbReference>
<dbReference type="PANTHER" id="PTHR11102:SF160">
    <property type="entry name" value="ERAD-ASSOCIATED E3 UBIQUITIN-PROTEIN LIGASE COMPONENT HRD3"/>
    <property type="match status" value="1"/>
</dbReference>
<dbReference type="Gene3D" id="1.25.40.10">
    <property type="entry name" value="Tetratricopeptide repeat domain"/>
    <property type="match status" value="2"/>
</dbReference>
<feature type="region of interest" description="Disordered" evidence="2">
    <location>
        <begin position="113"/>
        <end position="133"/>
    </location>
</feature>
<dbReference type="InterPro" id="IPR011990">
    <property type="entry name" value="TPR-like_helical_dom_sf"/>
</dbReference>
<dbReference type="SMART" id="SM00671">
    <property type="entry name" value="SEL1"/>
    <property type="match status" value="2"/>
</dbReference>
<dbReference type="Pfam" id="PF08238">
    <property type="entry name" value="Sel1"/>
    <property type="match status" value="2"/>
</dbReference>
<evidence type="ECO:0000256" key="2">
    <source>
        <dbReference type="SAM" id="MobiDB-lite"/>
    </source>
</evidence>
<keyword evidence="1" id="KW-0802">TPR repeat</keyword>
<name>A0A4R2MSN9_9BURK</name>
<keyword evidence="4" id="KW-1185">Reference proteome</keyword>